<protein>
    <submittedName>
        <fullName evidence="1">Uncharacterized protein</fullName>
    </submittedName>
</protein>
<accession>U5CG93</accession>
<comment type="caution">
    <text evidence="1">The sequence shown here is derived from an EMBL/GenBank/DDBJ whole genome shotgun (WGS) entry which is preliminary data.</text>
</comment>
<evidence type="ECO:0000313" key="2">
    <source>
        <dbReference type="Proteomes" id="UP000016856"/>
    </source>
</evidence>
<reference evidence="1 2" key="1">
    <citation type="journal article" date="2013" name="Genome Announc.">
        <title>Draft Genome Sequence of an Anaerobic and Extremophilic Bacterium, Caldanaerobacter yonseiensis, Isolated from a Geothermal Hot Stream.</title>
        <authorList>
            <person name="Lee S.J."/>
            <person name="Lee Y.J."/>
            <person name="Park G.S."/>
            <person name="Kim B.C."/>
            <person name="Lee S.J."/>
            <person name="Shin J.H."/>
            <person name="Lee D.W."/>
        </authorList>
    </citation>
    <scope>NUCLEOTIDE SEQUENCE [LARGE SCALE GENOMIC DNA]</scope>
    <source>
        <strain evidence="1 2">KB-1</strain>
    </source>
</reference>
<dbReference type="Proteomes" id="UP000016856">
    <property type="component" value="Unassembled WGS sequence"/>
</dbReference>
<dbReference type="PATRIC" id="fig|1388761.3.peg.1664"/>
<evidence type="ECO:0000313" key="1">
    <source>
        <dbReference type="EMBL" id="ERM91930.1"/>
    </source>
</evidence>
<dbReference type="EMBL" id="AXDC01000020">
    <property type="protein sequence ID" value="ERM91930.1"/>
    <property type="molecule type" value="Genomic_DNA"/>
</dbReference>
<name>U5CG93_CALSX</name>
<dbReference type="AlphaFoldDB" id="U5CG93"/>
<proteinExistence type="predicted"/>
<gene>
    <name evidence="1" type="ORF">O163_08255</name>
</gene>
<organism evidence="1 2">
    <name type="scientific">Caldanaerobacter subterraneus subsp. yonseiensis KB-1</name>
    <dbReference type="NCBI Taxonomy" id="1388761"/>
    <lineage>
        <taxon>Bacteria</taxon>
        <taxon>Bacillati</taxon>
        <taxon>Bacillota</taxon>
        <taxon>Clostridia</taxon>
        <taxon>Thermoanaerobacterales</taxon>
        <taxon>Thermoanaerobacteraceae</taxon>
        <taxon>Caldanaerobacter</taxon>
    </lineage>
</organism>
<sequence>MKDLVFLKSKKEVIFMNVSNKSDFMEKWYNLLCNTPEREKEFLEKFYKEDKWLLGPLGDYRKYQMQQGRGRDITAEDLILATTKEELMNLLEEIFLYPIEEYELIYISKFLKSYDYLLKLHNAYPDYPAIKLVLWEKQGLI</sequence>